<evidence type="ECO:0000313" key="6">
    <source>
        <dbReference type="Proteomes" id="UP000198867"/>
    </source>
</evidence>
<comment type="function">
    <text evidence="3">Catalyzes the phosphorylation of the 3'-hydroxyl group of dephosphocoenzyme A to form coenzyme A.</text>
</comment>
<dbReference type="GO" id="GO:0005524">
    <property type="term" value="F:ATP binding"/>
    <property type="evidence" value="ECO:0007669"/>
    <property type="project" value="UniProtKB-UniRule"/>
</dbReference>
<dbReference type="Pfam" id="PF01121">
    <property type="entry name" value="CoaE"/>
    <property type="match status" value="1"/>
</dbReference>
<protein>
    <recommendedName>
        <fullName evidence="3 4">Dephospho-CoA kinase</fullName>
        <ecNumber evidence="3 4">2.7.1.24</ecNumber>
    </recommendedName>
    <alternativeName>
        <fullName evidence="3">Dephosphocoenzyme A kinase</fullName>
    </alternativeName>
</protein>
<evidence type="ECO:0000256" key="3">
    <source>
        <dbReference type="HAMAP-Rule" id="MF_00376"/>
    </source>
</evidence>
<dbReference type="OrthoDB" id="9812943at2"/>
<dbReference type="GO" id="GO:0015937">
    <property type="term" value="P:coenzyme A biosynthetic process"/>
    <property type="evidence" value="ECO:0007669"/>
    <property type="project" value="UniProtKB-UniRule"/>
</dbReference>
<dbReference type="HAMAP" id="MF_00376">
    <property type="entry name" value="Dephospho_CoA_kinase"/>
    <property type="match status" value="1"/>
</dbReference>
<keyword evidence="3" id="KW-0173">Coenzyme A biosynthesis</keyword>
<comment type="similarity">
    <text evidence="3">Belongs to the CoaE family.</text>
</comment>
<comment type="pathway">
    <text evidence="3">Cofactor biosynthesis; coenzyme A biosynthesis; CoA from (R)-pantothenate: step 5/5.</text>
</comment>
<comment type="catalytic activity">
    <reaction evidence="3">
        <text>3'-dephospho-CoA + ATP = ADP + CoA + H(+)</text>
        <dbReference type="Rhea" id="RHEA:18245"/>
        <dbReference type="ChEBI" id="CHEBI:15378"/>
        <dbReference type="ChEBI" id="CHEBI:30616"/>
        <dbReference type="ChEBI" id="CHEBI:57287"/>
        <dbReference type="ChEBI" id="CHEBI:57328"/>
        <dbReference type="ChEBI" id="CHEBI:456216"/>
        <dbReference type="EC" id="2.7.1.24"/>
    </reaction>
</comment>
<dbReference type="InterPro" id="IPR027417">
    <property type="entry name" value="P-loop_NTPase"/>
</dbReference>
<dbReference type="UniPathway" id="UPA00241">
    <property type="reaction ID" value="UER00356"/>
</dbReference>
<keyword evidence="3" id="KW-0808">Transferase</keyword>
<dbReference type="Proteomes" id="UP000198867">
    <property type="component" value="Unassembled WGS sequence"/>
</dbReference>
<dbReference type="PROSITE" id="PS51219">
    <property type="entry name" value="DPCK"/>
    <property type="match status" value="1"/>
</dbReference>
<dbReference type="NCBIfam" id="TIGR00152">
    <property type="entry name" value="dephospho-CoA kinase"/>
    <property type="match status" value="1"/>
</dbReference>
<dbReference type="STRING" id="995034.SAMN05216219_3014"/>
<keyword evidence="3" id="KW-0963">Cytoplasm</keyword>
<feature type="binding site" evidence="3">
    <location>
        <begin position="11"/>
        <end position="16"/>
    </location>
    <ligand>
        <name>ATP</name>
        <dbReference type="ChEBI" id="CHEBI:30616"/>
    </ligand>
</feature>
<sequence length="202" mass="21204">MYLIGLTGGIASGKSTIARRLAEHGAVLIDADQLSREAVEPGTPALAAIVDRFGRTVLAPDGGLDRAALGGIVFSDPEALAALNAIVHPAVHNLSAQRIADAGSADPGAVVVYDIPLLVESQNEYPFDLIVVAHATGPTRTKRLIETRGMPAAEAARRIGAQASDDERLAIADLVIDTDGSLDWTLTQADRLWERVRTAPAD</sequence>
<dbReference type="SUPFAM" id="SSF52540">
    <property type="entry name" value="P-loop containing nucleoside triphosphate hydrolases"/>
    <property type="match status" value="1"/>
</dbReference>
<evidence type="ECO:0000256" key="1">
    <source>
        <dbReference type="ARBA" id="ARBA00022741"/>
    </source>
</evidence>
<keyword evidence="1 3" id="KW-0547">Nucleotide-binding</keyword>
<name>A0A1I5DNY9_9MICO</name>
<accession>A0A1I5DNY9</accession>
<dbReference type="CDD" id="cd02022">
    <property type="entry name" value="DPCK"/>
    <property type="match status" value="1"/>
</dbReference>
<proteinExistence type="inferred from homology"/>
<dbReference type="PANTHER" id="PTHR10695">
    <property type="entry name" value="DEPHOSPHO-COA KINASE-RELATED"/>
    <property type="match status" value="1"/>
</dbReference>
<comment type="subcellular location">
    <subcellularLocation>
        <location evidence="3">Cytoplasm</location>
    </subcellularLocation>
</comment>
<evidence type="ECO:0000256" key="2">
    <source>
        <dbReference type="ARBA" id="ARBA00022840"/>
    </source>
</evidence>
<keyword evidence="3 5" id="KW-0418">Kinase</keyword>
<dbReference type="NCBIfam" id="NF002879">
    <property type="entry name" value="PRK03333.1"/>
    <property type="match status" value="1"/>
</dbReference>
<dbReference type="Gene3D" id="3.40.50.300">
    <property type="entry name" value="P-loop containing nucleotide triphosphate hydrolases"/>
    <property type="match status" value="1"/>
</dbReference>
<dbReference type="EC" id="2.7.1.24" evidence="3 4"/>
<evidence type="ECO:0000256" key="4">
    <source>
        <dbReference type="NCBIfam" id="TIGR00152"/>
    </source>
</evidence>
<gene>
    <name evidence="3" type="primary">coaE</name>
    <name evidence="5" type="ORF">SAMN05216219_3014</name>
</gene>
<dbReference type="EMBL" id="FOVM01000010">
    <property type="protein sequence ID" value="SFO00886.1"/>
    <property type="molecule type" value="Genomic_DNA"/>
</dbReference>
<organism evidence="5 6">
    <name type="scientific">Mycetocola miduiensis</name>
    <dbReference type="NCBI Taxonomy" id="995034"/>
    <lineage>
        <taxon>Bacteria</taxon>
        <taxon>Bacillati</taxon>
        <taxon>Actinomycetota</taxon>
        <taxon>Actinomycetes</taxon>
        <taxon>Micrococcales</taxon>
        <taxon>Microbacteriaceae</taxon>
        <taxon>Mycetocola</taxon>
    </lineage>
</organism>
<dbReference type="AlphaFoldDB" id="A0A1I5DNY9"/>
<evidence type="ECO:0000313" key="5">
    <source>
        <dbReference type="EMBL" id="SFO00886.1"/>
    </source>
</evidence>
<keyword evidence="2 3" id="KW-0067">ATP-binding</keyword>
<dbReference type="InterPro" id="IPR001977">
    <property type="entry name" value="Depp_CoAkinase"/>
</dbReference>
<reference evidence="6" key="1">
    <citation type="submission" date="2016-10" db="EMBL/GenBank/DDBJ databases">
        <authorList>
            <person name="Varghese N."/>
            <person name="Submissions S."/>
        </authorList>
    </citation>
    <scope>NUCLEOTIDE SEQUENCE [LARGE SCALE GENOMIC DNA]</scope>
    <source>
        <strain evidence="6">CGMCC 1.11101</strain>
    </source>
</reference>
<dbReference type="GO" id="GO:0004140">
    <property type="term" value="F:dephospho-CoA kinase activity"/>
    <property type="evidence" value="ECO:0007669"/>
    <property type="project" value="UniProtKB-UniRule"/>
</dbReference>
<dbReference type="RefSeq" id="WP_090712884.1">
    <property type="nucleotide sequence ID" value="NZ_FOVM01000010.1"/>
</dbReference>
<dbReference type="PANTHER" id="PTHR10695:SF46">
    <property type="entry name" value="BIFUNCTIONAL COENZYME A SYNTHASE-RELATED"/>
    <property type="match status" value="1"/>
</dbReference>
<dbReference type="GO" id="GO:0005737">
    <property type="term" value="C:cytoplasm"/>
    <property type="evidence" value="ECO:0007669"/>
    <property type="project" value="UniProtKB-SubCell"/>
</dbReference>
<keyword evidence="6" id="KW-1185">Reference proteome</keyword>